<gene>
    <name evidence="2" type="ORF">LCGC14_0631340</name>
</gene>
<protein>
    <recommendedName>
        <fullName evidence="1">Tip attachment protein J domain-containing protein</fullName>
    </recommendedName>
</protein>
<name>A0A0F9R746_9ZZZZ</name>
<feature type="domain" description="Tip attachment protein J" evidence="1">
    <location>
        <begin position="325"/>
        <end position="469"/>
    </location>
</feature>
<dbReference type="Pfam" id="PF13550">
    <property type="entry name" value="Phage-tail_3"/>
    <property type="match status" value="1"/>
</dbReference>
<sequence length="1119" mass="122009">MPFWLMFLLFVGSVIIGELLKPKPQFTNAKASGLGDFTFPTAQEGRPIPVVWGTAKIPGPNLVWYGNLATVPIIEVIKYKKMFRSKTKKVIKGHRYFIDMHFGICHGPIDAIAVGIQDRTIKSKTAIFAGGTTLVVSDTGFFGGEDRGGGIGGTINVRAGNDTDPVDAELAAKIAKPPVPGFRRVCTAFATGPTFDFDSGGEGIFAFFDNGTAAGFEIGNDEFVEPWFFEVTRIPTGLGSATPIIVNDFGREDANPAEVVFELLTEHTWGAGIAEALIDKPSFLAVADTLATEGFGVSLQWDQKKTVEDMLLEIVRQIDATLFNDLVTGLFTLKLIRDDFDPNLIPTLDQTNVSEMRQYSRPSLDETTNEIKVVFTGENFKPQDAQAHELANFNVQGENFVSATFQYPGINDTNIAAQVAFRELRTTSFPLARATLKTNRESFDLRPGDAFKFTWAPLGILDLVMRVNGVKYGTLDQGFIEIDAVEDIFKLSNTIWGKPQSTDWEEPVNPPVDAPFQDAFSAPFHLVRQEFADFGFLSEESNMLATVAGEPTPDAFGYAVLTRSPPDEFITTGETDALTPTGTLTVEYAATPATGHLDLSNTLEVTPDSRMALLTAANITEVLQNNFNLAFMGDIDAQSGEILAFEELEVAPGGTTILFNRVHRGLMDTTPKTHPIGTRIWFVFFGMGTSETTEYGDTESIEAKYLIKTLAGTLDEGAASVNLHTFTSRTQRPYPPGNFLIEGEVFPVATDGLTEAVNAELNLTWAHRDRIFSLFNVDQGDPTQIGPEALVDYQLRIRDEGDFLIRTEDFSPGSATTAFDYECLVEAADSGIGVDVINNIALAWSGTVVVNFSDATVVNSDGAGYDVKTTEVKMRTASNVTTRQTIWEQGNEVNGLIMYIDAGSLRAGVWSDGAITPFSEFTNPVAILPDTKYNFAFVFDKLNNRIRLYINGILVDERTGLFMDTLPAHSGGSGTTTSLRIGSFNRTRFHDGNNTSSGLVLQTEVLVFEARQWNAARTTAEILANQNVNLVGNEAGLAVLYEFSDGTGGVLTDETANNVDGAMTTPIWVCPDVVLNETLGLELDSRFTGGGLISHQFQDRLVTRSGWGYAWGDFWGGSP</sequence>
<proteinExistence type="predicted"/>
<evidence type="ECO:0000259" key="1">
    <source>
        <dbReference type="Pfam" id="PF13550"/>
    </source>
</evidence>
<accession>A0A0F9R746</accession>
<organism evidence="2">
    <name type="scientific">marine sediment metagenome</name>
    <dbReference type="NCBI Taxonomy" id="412755"/>
    <lineage>
        <taxon>unclassified sequences</taxon>
        <taxon>metagenomes</taxon>
        <taxon>ecological metagenomes</taxon>
    </lineage>
</organism>
<dbReference type="SUPFAM" id="SSF49899">
    <property type="entry name" value="Concanavalin A-like lectins/glucanases"/>
    <property type="match status" value="1"/>
</dbReference>
<reference evidence="2" key="1">
    <citation type="journal article" date="2015" name="Nature">
        <title>Complex archaea that bridge the gap between prokaryotes and eukaryotes.</title>
        <authorList>
            <person name="Spang A."/>
            <person name="Saw J.H."/>
            <person name="Jorgensen S.L."/>
            <person name="Zaremba-Niedzwiedzka K."/>
            <person name="Martijn J."/>
            <person name="Lind A.E."/>
            <person name="van Eijk R."/>
            <person name="Schleper C."/>
            <person name="Guy L."/>
            <person name="Ettema T.J."/>
        </authorList>
    </citation>
    <scope>NUCLEOTIDE SEQUENCE</scope>
</reference>
<dbReference type="InterPro" id="IPR013320">
    <property type="entry name" value="ConA-like_dom_sf"/>
</dbReference>
<comment type="caution">
    <text evidence="2">The sequence shown here is derived from an EMBL/GenBank/DDBJ whole genome shotgun (WGS) entry which is preliminary data.</text>
</comment>
<dbReference type="EMBL" id="LAZR01001106">
    <property type="protein sequence ID" value="KKN50584.1"/>
    <property type="molecule type" value="Genomic_DNA"/>
</dbReference>
<dbReference type="Gene3D" id="2.60.120.200">
    <property type="match status" value="1"/>
</dbReference>
<dbReference type="AlphaFoldDB" id="A0A0F9R746"/>
<dbReference type="InterPro" id="IPR032876">
    <property type="entry name" value="J_dom"/>
</dbReference>
<evidence type="ECO:0000313" key="2">
    <source>
        <dbReference type="EMBL" id="KKN50584.1"/>
    </source>
</evidence>